<dbReference type="InterPro" id="IPR001296">
    <property type="entry name" value="Glyco_trans_1"/>
</dbReference>
<keyword evidence="4" id="KW-1185">Reference proteome</keyword>
<dbReference type="InterPro" id="IPR028098">
    <property type="entry name" value="Glyco_trans_4-like_N"/>
</dbReference>
<organism evidence="3 4">
    <name type="scientific">Roseivivax lentus</name>
    <dbReference type="NCBI Taxonomy" id="633194"/>
    <lineage>
        <taxon>Bacteria</taxon>
        <taxon>Pseudomonadati</taxon>
        <taxon>Pseudomonadota</taxon>
        <taxon>Alphaproteobacteria</taxon>
        <taxon>Rhodobacterales</taxon>
        <taxon>Roseobacteraceae</taxon>
        <taxon>Roseivivax</taxon>
    </lineage>
</organism>
<evidence type="ECO:0000259" key="2">
    <source>
        <dbReference type="Pfam" id="PF13439"/>
    </source>
</evidence>
<sequence>MTTLAPPVGRIGYVLKRYPRFSETFVVTEILAHEAAGQEIDIFALRSVEETHFQDMLGRVRAPVTRLKDRFSGTEGLWHRLDEARAELPGAWEALRASDGIASGRDVAQALELAVLAKRRGLVHLHAHFGTVATSVARLAAAMAGIGYSFTAHAKDIYHDYEDPQHLDLKLRDADLCVTVSDYNLAHLRDRFGPGPRLTRVYNGLDLDRFAYKTPSPEAREILAVGRLVEKKGFHILIEAIRLMAQDGLAPVCRIVGDGEEREDLARQIEDAGVSDHVVLEGPRPQSEVIEMIRGAALMACPCVVGSDGNRDGMPTVLVEAMALGLPVVSSDVVGIPELVQDDETGLIAPASDPEALAAAMTRLLDDAALRDRLSASARARIERDFDARGAASALRAQWAETLSARPSAKEAA</sequence>
<dbReference type="AlphaFoldDB" id="A0A1N7PE54"/>
<dbReference type="Pfam" id="PF13439">
    <property type="entry name" value="Glyco_transf_4"/>
    <property type="match status" value="1"/>
</dbReference>
<keyword evidence="3" id="KW-0808">Transferase</keyword>
<dbReference type="EMBL" id="FTOQ01000015">
    <property type="protein sequence ID" value="SIT08913.1"/>
    <property type="molecule type" value="Genomic_DNA"/>
</dbReference>
<reference evidence="4" key="1">
    <citation type="submission" date="2017-01" db="EMBL/GenBank/DDBJ databases">
        <authorList>
            <person name="Varghese N."/>
            <person name="Submissions S."/>
        </authorList>
    </citation>
    <scope>NUCLEOTIDE SEQUENCE [LARGE SCALE GENOMIC DNA]</scope>
    <source>
        <strain evidence="4">DSM 29430</strain>
    </source>
</reference>
<proteinExistence type="predicted"/>
<dbReference type="RefSeq" id="WP_076449959.1">
    <property type="nucleotide sequence ID" value="NZ_FTOQ01000015.1"/>
</dbReference>
<dbReference type="Pfam" id="PF00534">
    <property type="entry name" value="Glycos_transf_1"/>
    <property type="match status" value="1"/>
</dbReference>
<dbReference type="GO" id="GO:0016757">
    <property type="term" value="F:glycosyltransferase activity"/>
    <property type="evidence" value="ECO:0007669"/>
    <property type="project" value="InterPro"/>
</dbReference>
<dbReference type="STRING" id="633194.SAMN05421759_1154"/>
<name>A0A1N7PE54_9RHOB</name>
<gene>
    <name evidence="3" type="ORF">SAMN05421759_1154</name>
</gene>
<dbReference type="CDD" id="cd03801">
    <property type="entry name" value="GT4_PimA-like"/>
    <property type="match status" value="1"/>
</dbReference>
<evidence type="ECO:0000313" key="3">
    <source>
        <dbReference type="EMBL" id="SIT08913.1"/>
    </source>
</evidence>
<dbReference type="SUPFAM" id="SSF53756">
    <property type="entry name" value="UDP-Glycosyltransferase/glycogen phosphorylase"/>
    <property type="match status" value="1"/>
</dbReference>
<dbReference type="PANTHER" id="PTHR12526:SF630">
    <property type="entry name" value="GLYCOSYLTRANSFERASE"/>
    <property type="match status" value="1"/>
</dbReference>
<protein>
    <submittedName>
        <fullName evidence="3">Glycosyltransferase involved in cell wall bisynthesis</fullName>
    </submittedName>
</protein>
<dbReference type="Gene3D" id="3.40.50.2000">
    <property type="entry name" value="Glycogen Phosphorylase B"/>
    <property type="match status" value="2"/>
</dbReference>
<dbReference type="Proteomes" id="UP000186684">
    <property type="component" value="Unassembled WGS sequence"/>
</dbReference>
<evidence type="ECO:0000313" key="4">
    <source>
        <dbReference type="Proteomes" id="UP000186684"/>
    </source>
</evidence>
<feature type="domain" description="Glycosyltransferase subfamily 4-like N-terminal" evidence="2">
    <location>
        <begin position="105"/>
        <end position="209"/>
    </location>
</feature>
<evidence type="ECO:0000259" key="1">
    <source>
        <dbReference type="Pfam" id="PF00534"/>
    </source>
</evidence>
<accession>A0A1N7PE54</accession>
<dbReference type="PANTHER" id="PTHR12526">
    <property type="entry name" value="GLYCOSYLTRANSFERASE"/>
    <property type="match status" value="1"/>
</dbReference>
<dbReference type="OrthoDB" id="9790710at2"/>
<feature type="domain" description="Glycosyl transferase family 1" evidence="1">
    <location>
        <begin position="218"/>
        <end position="380"/>
    </location>
</feature>